<gene>
    <name evidence="3" type="ORF">CZ674_04780</name>
</gene>
<dbReference type="InterPro" id="IPR052196">
    <property type="entry name" value="Bact_Kbp"/>
</dbReference>
<feature type="compositionally biased region" description="Acidic residues" evidence="1">
    <location>
        <begin position="291"/>
        <end position="305"/>
    </location>
</feature>
<feature type="compositionally biased region" description="Low complexity" evidence="1">
    <location>
        <begin position="274"/>
        <end position="290"/>
    </location>
</feature>
<evidence type="ECO:0000256" key="2">
    <source>
        <dbReference type="SAM" id="Phobius"/>
    </source>
</evidence>
<reference evidence="3 4" key="1">
    <citation type="submission" date="2017-02" db="EMBL/GenBank/DDBJ databases">
        <authorList>
            <person name="Peterson S.W."/>
        </authorList>
    </citation>
    <scope>NUCLEOTIDE SEQUENCE [LARGE SCALE GENOMIC DNA]</scope>
    <source>
        <strain evidence="3 4">LMG 22410</strain>
    </source>
</reference>
<feature type="transmembrane region" description="Helical" evidence="2">
    <location>
        <begin position="97"/>
        <end position="117"/>
    </location>
</feature>
<dbReference type="PANTHER" id="PTHR34700:SF4">
    <property type="entry name" value="PHAGE-LIKE ELEMENT PBSX PROTEIN XKDP"/>
    <property type="match status" value="1"/>
</dbReference>
<keyword evidence="4" id="KW-1185">Reference proteome</keyword>
<feature type="region of interest" description="Disordered" evidence="1">
    <location>
        <begin position="217"/>
        <end position="309"/>
    </location>
</feature>
<dbReference type="InterPro" id="IPR036779">
    <property type="entry name" value="LysM_dom_sf"/>
</dbReference>
<dbReference type="RefSeq" id="WP_159456903.1">
    <property type="nucleotide sequence ID" value="NZ_FUHU01000025.1"/>
</dbReference>
<evidence type="ECO:0000313" key="4">
    <source>
        <dbReference type="Proteomes" id="UP000195787"/>
    </source>
</evidence>
<name>A0A1R4FJB6_9MICO</name>
<accession>A0A1R4FJB6</accession>
<evidence type="ECO:0000313" key="3">
    <source>
        <dbReference type="EMBL" id="SJM55933.1"/>
    </source>
</evidence>
<dbReference type="OrthoDB" id="8444614at2"/>
<dbReference type="EMBL" id="FUHU01000025">
    <property type="protein sequence ID" value="SJM55933.1"/>
    <property type="molecule type" value="Genomic_DNA"/>
</dbReference>
<sequence length="955" mass="102978">MRFLRGISALAVLTAILGGVPYLLALLAGNPIPSVDQLMQAATMPDLDGSFFIGHVLPIIGWIAWATFAIAFLVELPAQLRSIEAPRITILLPQQAAIRPLIAAVLIMFSAAGGIAGSATAAEAQETYPQAASASISQTMHKAAPAPLQQQNLSDETQTQEPEHAEVVVEAGDSLWGIAETELGDGQRFTELFDATQGQDQPVMGEISDPDLIHPGQIVYMPGDNSSSEAPTEAPTPEHEAVEQEPSEAAQEPAHEQAAPADAVDEQTTASGVEIAPTATAPAPTPIAEASDTDDSTTAEDESGSDIDWAGIATTTGGIGLVLAGGILSVLGGRRLVQRRRRRQGERIALPDETMSTIELELRAVEEPLTMLHLDQALRHLAAHAQRTSTPLPQLYAVRLADDEISLYLHDAAELPAPFVCAADDRTAWVISITDVPQLEHTPSAPFPALVSLGRDSSGAHILVDLEYLGALHLRGDEELANRAMTALAAELATTRWGENLRVTLVGFAPGLPAALGTNRIRHVDDLEVLLTELQNLATETERVFNEEGYTSLGHARTAGTTAEEWPPEIILLGQDLEHEQRDRLSDLVSRIPRVGIAAVSRDQVAGEWALEIESAQSAMLAPLELPIEPQIVSDDEYEAIMELLEQSTHDPVAGPAWAQTSEHEEPTLTDVEIASVSAALSNATDQSTTETADDDTRDAVEETVTAVEHDGPYIKLLGTVEMIDWRGEKPTPNIRPYVEVAALLTLKPGLDAAGVHEALWPGEAHNASGATPRRNSLISRTRRLLGTDDNGTFYLPKNRYETHGVRTDWQDWLDIVGDLETATTGQLKSALKLVTGQPISGVANRKWGWSELMREEMLASISDVAAEVARRAFETGDTATARHAGSIGRTVDPAREIHWRDSLRAEHMAGNREGTQQMLKQFYSHLDNIDEAGEPVDQETIDLIDELTQRQLTA</sequence>
<feature type="compositionally biased region" description="Low complexity" evidence="1">
    <location>
        <begin position="247"/>
        <end position="262"/>
    </location>
</feature>
<dbReference type="GeneID" id="303174308"/>
<evidence type="ECO:0000256" key="1">
    <source>
        <dbReference type="SAM" id="MobiDB-lite"/>
    </source>
</evidence>
<protein>
    <submittedName>
        <fullName evidence="3">Putative large membrane protein</fullName>
    </submittedName>
</protein>
<keyword evidence="2" id="KW-0812">Transmembrane</keyword>
<organism evidence="3 4">
    <name type="scientific">Agrococcus casei LMG 22410</name>
    <dbReference type="NCBI Taxonomy" id="1255656"/>
    <lineage>
        <taxon>Bacteria</taxon>
        <taxon>Bacillati</taxon>
        <taxon>Actinomycetota</taxon>
        <taxon>Actinomycetes</taxon>
        <taxon>Micrococcales</taxon>
        <taxon>Microbacteriaceae</taxon>
        <taxon>Agrococcus</taxon>
    </lineage>
</organism>
<feature type="compositionally biased region" description="Low complexity" evidence="1">
    <location>
        <begin position="226"/>
        <end position="235"/>
    </location>
</feature>
<feature type="region of interest" description="Disordered" evidence="1">
    <location>
        <begin position="133"/>
        <end position="164"/>
    </location>
</feature>
<feature type="transmembrane region" description="Helical" evidence="2">
    <location>
        <begin position="49"/>
        <end position="76"/>
    </location>
</feature>
<dbReference type="AlphaFoldDB" id="A0A1R4FJB6"/>
<dbReference type="Gene3D" id="3.10.350.10">
    <property type="entry name" value="LysM domain"/>
    <property type="match status" value="1"/>
</dbReference>
<proteinExistence type="predicted"/>
<keyword evidence="2" id="KW-1133">Transmembrane helix</keyword>
<keyword evidence="2" id="KW-0472">Membrane</keyword>
<dbReference type="PANTHER" id="PTHR34700">
    <property type="entry name" value="POTASSIUM BINDING PROTEIN KBP"/>
    <property type="match status" value="1"/>
</dbReference>
<feature type="compositionally biased region" description="Polar residues" evidence="1">
    <location>
        <begin position="148"/>
        <end position="160"/>
    </location>
</feature>
<dbReference type="Proteomes" id="UP000195787">
    <property type="component" value="Unassembled WGS sequence"/>
</dbReference>